<sequence>MRLAWLLAAAALAAGPVSAADCAPDQIDLRDSDTELRFHVEVMDTPEGREQGLMFRENLPKFSSMLFVYETPQPVAFWMKNTLIPLDILFFDAEGRLERIKSNAQPHDETPVFGGDDIQYVLEINGGLAAELGIEPGAEIRNPALTGAVWSCSG</sequence>
<dbReference type="Pfam" id="PF02643">
    <property type="entry name" value="DUF192"/>
    <property type="match status" value="1"/>
</dbReference>
<dbReference type="RefSeq" id="WP_184154114.1">
    <property type="nucleotide sequence ID" value="NZ_JACHFM010000005.1"/>
</dbReference>
<evidence type="ECO:0000313" key="2">
    <source>
        <dbReference type="EMBL" id="MBB5224019.1"/>
    </source>
</evidence>
<feature type="signal peptide" evidence="1">
    <location>
        <begin position="1"/>
        <end position="19"/>
    </location>
</feature>
<dbReference type="Gene3D" id="2.60.120.1140">
    <property type="entry name" value="Protein of unknown function DUF192"/>
    <property type="match status" value="1"/>
</dbReference>
<protein>
    <recommendedName>
        <fullName evidence="4">DUF192 domain-containing protein</fullName>
    </recommendedName>
</protein>
<keyword evidence="3" id="KW-1185">Reference proteome</keyword>
<accession>A0A840SLP0</accession>
<evidence type="ECO:0000313" key="3">
    <source>
        <dbReference type="Proteomes" id="UP000549457"/>
    </source>
</evidence>
<evidence type="ECO:0008006" key="4">
    <source>
        <dbReference type="Google" id="ProtNLM"/>
    </source>
</evidence>
<name>A0A840SLP0_9RHOB</name>
<dbReference type="EMBL" id="JACHFM010000005">
    <property type="protein sequence ID" value="MBB5224019.1"/>
    <property type="molecule type" value="Genomic_DNA"/>
</dbReference>
<feature type="chain" id="PRO_5032596426" description="DUF192 domain-containing protein" evidence="1">
    <location>
        <begin position="20"/>
        <end position="154"/>
    </location>
</feature>
<comment type="caution">
    <text evidence="2">The sequence shown here is derived from an EMBL/GenBank/DDBJ whole genome shotgun (WGS) entry which is preliminary data.</text>
</comment>
<proteinExistence type="predicted"/>
<gene>
    <name evidence="2" type="ORF">HNP73_003980</name>
</gene>
<organism evidence="2 3">
    <name type="scientific">Amaricoccus macauensis</name>
    <dbReference type="NCBI Taxonomy" id="57001"/>
    <lineage>
        <taxon>Bacteria</taxon>
        <taxon>Pseudomonadati</taxon>
        <taxon>Pseudomonadota</taxon>
        <taxon>Alphaproteobacteria</taxon>
        <taxon>Rhodobacterales</taxon>
        <taxon>Paracoccaceae</taxon>
        <taxon>Amaricoccus</taxon>
    </lineage>
</organism>
<dbReference type="PANTHER" id="PTHR37953">
    <property type="entry name" value="UPF0127 PROTEIN MJ1496"/>
    <property type="match status" value="1"/>
</dbReference>
<dbReference type="Proteomes" id="UP000549457">
    <property type="component" value="Unassembled WGS sequence"/>
</dbReference>
<dbReference type="PANTHER" id="PTHR37953:SF1">
    <property type="entry name" value="UPF0127 PROTEIN MJ1496"/>
    <property type="match status" value="1"/>
</dbReference>
<evidence type="ECO:0000256" key="1">
    <source>
        <dbReference type="SAM" id="SignalP"/>
    </source>
</evidence>
<dbReference type="InterPro" id="IPR038695">
    <property type="entry name" value="Saro_0823-like_sf"/>
</dbReference>
<reference evidence="2 3" key="1">
    <citation type="submission" date="2020-08" db="EMBL/GenBank/DDBJ databases">
        <title>Genomic Encyclopedia of Type Strains, Phase IV (KMG-IV): sequencing the most valuable type-strain genomes for metagenomic binning, comparative biology and taxonomic classification.</title>
        <authorList>
            <person name="Goeker M."/>
        </authorList>
    </citation>
    <scope>NUCLEOTIDE SEQUENCE [LARGE SCALE GENOMIC DNA]</scope>
    <source>
        <strain evidence="2 3">DSM 101730</strain>
    </source>
</reference>
<keyword evidence="1" id="KW-0732">Signal</keyword>
<dbReference type="InterPro" id="IPR003795">
    <property type="entry name" value="DUF192"/>
</dbReference>
<dbReference type="AlphaFoldDB" id="A0A840SLP0"/>